<sequence length="140" mass="15499">MADDGGAKRLKTSEDGAANAELQRRNAELHSENEELRRENAQFRARLEGEHTVLPVVRVVTTTVDLSRVDTSIVTQISSFLGASLELFNLALTCKSFGWRQPTSTLNWSLAEEVSRQVVCSRATDDEMGCLPRYVGGTRT</sequence>
<accession>K0RSL0</accession>
<dbReference type="Proteomes" id="UP000266841">
    <property type="component" value="Unassembled WGS sequence"/>
</dbReference>
<feature type="compositionally biased region" description="Basic and acidic residues" evidence="1">
    <location>
        <begin position="1"/>
        <end position="14"/>
    </location>
</feature>
<reference evidence="2 3" key="1">
    <citation type="journal article" date="2012" name="Genome Biol.">
        <title>Genome and low-iron response of an oceanic diatom adapted to chronic iron limitation.</title>
        <authorList>
            <person name="Lommer M."/>
            <person name="Specht M."/>
            <person name="Roy A.S."/>
            <person name="Kraemer L."/>
            <person name="Andreson R."/>
            <person name="Gutowska M.A."/>
            <person name="Wolf J."/>
            <person name="Bergner S.V."/>
            <person name="Schilhabel M.B."/>
            <person name="Klostermeier U.C."/>
            <person name="Beiko R.G."/>
            <person name="Rosenstiel P."/>
            <person name="Hippler M."/>
            <person name="Laroche J."/>
        </authorList>
    </citation>
    <scope>NUCLEOTIDE SEQUENCE [LARGE SCALE GENOMIC DNA]</scope>
    <source>
        <strain evidence="2 3">CCMP1005</strain>
    </source>
</reference>
<feature type="compositionally biased region" description="Basic and acidic residues" evidence="1">
    <location>
        <begin position="22"/>
        <end position="36"/>
    </location>
</feature>
<dbReference type="EMBL" id="AGNL01030512">
    <property type="protein sequence ID" value="EJK56783.1"/>
    <property type="molecule type" value="Genomic_DNA"/>
</dbReference>
<feature type="region of interest" description="Disordered" evidence="1">
    <location>
        <begin position="1"/>
        <end position="36"/>
    </location>
</feature>
<comment type="caution">
    <text evidence="2">The sequence shown here is derived from an EMBL/GenBank/DDBJ whole genome shotgun (WGS) entry which is preliminary data.</text>
</comment>
<name>K0RSL0_THAOC</name>
<proteinExistence type="predicted"/>
<evidence type="ECO:0000313" key="2">
    <source>
        <dbReference type="EMBL" id="EJK56783.1"/>
    </source>
</evidence>
<protein>
    <submittedName>
        <fullName evidence="2">Uncharacterized protein</fullName>
    </submittedName>
</protein>
<evidence type="ECO:0000256" key="1">
    <source>
        <dbReference type="SAM" id="MobiDB-lite"/>
    </source>
</evidence>
<feature type="non-terminal residue" evidence="2">
    <location>
        <position position="140"/>
    </location>
</feature>
<gene>
    <name evidence="2" type="ORF">THAOC_23258</name>
</gene>
<organism evidence="2 3">
    <name type="scientific">Thalassiosira oceanica</name>
    <name type="common">Marine diatom</name>
    <dbReference type="NCBI Taxonomy" id="159749"/>
    <lineage>
        <taxon>Eukaryota</taxon>
        <taxon>Sar</taxon>
        <taxon>Stramenopiles</taxon>
        <taxon>Ochrophyta</taxon>
        <taxon>Bacillariophyta</taxon>
        <taxon>Coscinodiscophyceae</taxon>
        <taxon>Thalassiosirophycidae</taxon>
        <taxon>Thalassiosirales</taxon>
        <taxon>Thalassiosiraceae</taxon>
        <taxon>Thalassiosira</taxon>
    </lineage>
</organism>
<dbReference type="AlphaFoldDB" id="K0RSL0"/>
<evidence type="ECO:0000313" key="3">
    <source>
        <dbReference type="Proteomes" id="UP000266841"/>
    </source>
</evidence>
<keyword evidence="3" id="KW-1185">Reference proteome</keyword>